<dbReference type="InterPro" id="IPR031330">
    <property type="entry name" value="Gly_Hdrlase_35_cat"/>
</dbReference>
<keyword evidence="2" id="KW-0378">Hydrolase</keyword>
<feature type="active site" description="Nucleophile" evidence="4">
    <location>
        <position position="234"/>
    </location>
</feature>
<dbReference type="Gene3D" id="2.60.120.260">
    <property type="entry name" value="Galactose-binding domain-like"/>
    <property type="match status" value="2"/>
</dbReference>
<evidence type="ECO:0000313" key="8">
    <source>
        <dbReference type="EMBL" id="MBO1752704.1"/>
    </source>
</evidence>
<dbReference type="RefSeq" id="WP_208056388.1">
    <property type="nucleotide sequence ID" value="NZ_JAGEMK010000007.1"/>
</dbReference>
<organism evidence="8 9">
    <name type="scientific">Actinotalea soli</name>
    <dbReference type="NCBI Taxonomy" id="2819234"/>
    <lineage>
        <taxon>Bacteria</taxon>
        <taxon>Bacillati</taxon>
        <taxon>Actinomycetota</taxon>
        <taxon>Actinomycetes</taxon>
        <taxon>Micrococcales</taxon>
        <taxon>Cellulomonadaceae</taxon>
        <taxon>Actinotalea</taxon>
    </lineage>
</organism>
<evidence type="ECO:0000259" key="7">
    <source>
        <dbReference type="Pfam" id="PF21467"/>
    </source>
</evidence>
<dbReference type="InterPro" id="IPR048913">
    <property type="entry name" value="BetaGal_gal-bd"/>
</dbReference>
<dbReference type="Pfam" id="PF01301">
    <property type="entry name" value="Glyco_hydro_35"/>
    <property type="match status" value="1"/>
</dbReference>
<comment type="similarity">
    <text evidence="1">Belongs to the glycosyl hydrolase 35 family.</text>
</comment>
<feature type="domain" description="Glycoside hydrolase 35 catalytic" evidence="5">
    <location>
        <begin position="11"/>
        <end position="322"/>
    </location>
</feature>
<keyword evidence="3" id="KW-0326">Glycosidase</keyword>
<dbReference type="PRINTS" id="PR00742">
    <property type="entry name" value="GLHYDRLASE35"/>
</dbReference>
<dbReference type="InterPro" id="IPR026283">
    <property type="entry name" value="B-gal_1-like"/>
</dbReference>
<dbReference type="EMBL" id="JAGEMK010000007">
    <property type="protein sequence ID" value="MBO1752704.1"/>
    <property type="molecule type" value="Genomic_DNA"/>
</dbReference>
<feature type="domain" description="Beta-galactosidase galactose-binding" evidence="7">
    <location>
        <begin position="511"/>
        <end position="552"/>
    </location>
</feature>
<dbReference type="AlphaFoldDB" id="A0A939LV65"/>
<protein>
    <submittedName>
        <fullName evidence="8">Beta-galactosidase</fullName>
    </submittedName>
</protein>
<evidence type="ECO:0000259" key="5">
    <source>
        <dbReference type="Pfam" id="PF01301"/>
    </source>
</evidence>
<sequence length="583" mass="63407">MPTFEIGEHDFLLDGEPRQVLSGALHYFRVHPDLWADRIRKARLMGLNTIETYVAWNFHAPERGVFDTTGPRDLGRFLDLVAAEGMHAIVRPGPYICAEWDNGGLPAWLFAEEGVGIRRHEPTYMAAVAEYYAALMPIVAPRQVADGGPVILVQVENEYGAYGDDKDYLRALVDLTREHGITVPLITCDQANDGMLERGGLPELHRTATFGSRSPERLATLRRHQPTGPLMCMEYWNGWFDSWGLPHHVAAPEANATDLDALLSTGASVNLYMFHGGTNLGLTNGANDKGWFLPITTSYDYDAPLAEHGAVTPKYHAMREALGRHAPVPEDLPAASPAGPVLEVALDRQVPLSGLLPERLAGWDHLPTTDEMGQWSGFTVYRTRVEAEDRVLTVAEVRDRALVLHDGEVVGLLSRRDGVRSVPLPPRAGELTLVLENEGRVNYGPRLGEAKGLIGPARTATRELTGWQAGALPLDAEDLVSHLAGAVAVDPEAPVPGPVLRAGSFVSLAGRDHFLRLDGFTKGLVWVNGTLLGRYSAAGPTRTLYVPGPVVRVQNELVVLELHAASTGTARFVEAPDLGPVDV</sequence>
<dbReference type="InterPro" id="IPR019801">
    <property type="entry name" value="Glyco_hydro_35_CS"/>
</dbReference>
<reference evidence="8" key="1">
    <citation type="submission" date="2021-03" db="EMBL/GenBank/DDBJ databases">
        <title>Actinotalea soli sp. nov., isolated from soil.</title>
        <authorList>
            <person name="Ping W."/>
            <person name="Zhang J."/>
        </authorList>
    </citation>
    <scope>NUCLEOTIDE SEQUENCE</scope>
    <source>
        <strain evidence="8">BY-33</strain>
    </source>
</reference>
<dbReference type="InterPro" id="IPR017853">
    <property type="entry name" value="GH"/>
</dbReference>
<evidence type="ECO:0000256" key="2">
    <source>
        <dbReference type="ARBA" id="ARBA00022801"/>
    </source>
</evidence>
<dbReference type="PROSITE" id="PS01182">
    <property type="entry name" value="GLYCOSYL_HYDROL_F35"/>
    <property type="match status" value="1"/>
</dbReference>
<dbReference type="InterPro" id="IPR048912">
    <property type="entry name" value="BetaGal1-like_ABD1"/>
</dbReference>
<dbReference type="GO" id="GO:0005975">
    <property type="term" value="P:carbohydrate metabolic process"/>
    <property type="evidence" value="ECO:0007669"/>
    <property type="project" value="InterPro"/>
</dbReference>
<dbReference type="PIRSF" id="PIRSF006336">
    <property type="entry name" value="B-gal"/>
    <property type="match status" value="1"/>
</dbReference>
<dbReference type="InterPro" id="IPR008979">
    <property type="entry name" value="Galactose-bd-like_sf"/>
</dbReference>
<evidence type="ECO:0000256" key="4">
    <source>
        <dbReference type="PIRSR" id="PIRSR006336-1"/>
    </source>
</evidence>
<evidence type="ECO:0000313" key="9">
    <source>
        <dbReference type="Proteomes" id="UP000664209"/>
    </source>
</evidence>
<keyword evidence="9" id="KW-1185">Reference proteome</keyword>
<dbReference type="GO" id="GO:0004565">
    <property type="term" value="F:beta-galactosidase activity"/>
    <property type="evidence" value="ECO:0007669"/>
    <property type="project" value="InterPro"/>
</dbReference>
<evidence type="ECO:0000259" key="6">
    <source>
        <dbReference type="Pfam" id="PF21317"/>
    </source>
</evidence>
<dbReference type="SUPFAM" id="SSF51445">
    <property type="entry name" value="(Trans)glycosidases"/>
    <property type="match status" value="1"/>
</dbReference>
<feature type="active site" description="Proton donor" evidence="4">
    <location>
        <position position="158"/>
    </location>
</feature>
<dbReference type="Gene3D" id="3.20.20.80">
    <property type="entry name" value="Glycosidases"/>
    <property type="match status" value="1"/>
</dbReference>
<accession>A0A939LV65</accession>
<dbReference type="Proteomes" id="UP000664209">
    <property type="component" value="Unassembled WGS sequence"/>
</dbReference>
<evidence type="ECO:0000256" key="3">
    <source>
        <dbReference type="ARBA" id="ARBA00023295"/>
    </source>
</evidence>
<feature type="domain" description="Beta-galactosidase 1-like first all-beta" evidence="6">
    <location>
        <begin position="368"/>
        <end position="470"/>
    </location>
</feature>
<comment type="caution">
    <text evidence="8">The sequence shown here is derived from an EMBL/GenBank/DDBJ whole genome shotgun (WGS) entry which is preliminary data.</text>
</comment>
<proteinExistence type="inferred from homology"/>
<dbReference type="PANTHER" id="PTHR23421">
    <property type="entry name" value="BETA-GALACTOSIDASE RELATED"/>
    <property type="match status" value="1"/>
</dbReference>
<evidence type="ECO:0000256" key="1">
    <source>
        <dbReference type="ARBA" id="ARBA00009809"/>
    </source>
</evidence>
<dbReference type="Pfam" id="PF21317">
    <property type="entry name" value="BetaGal_ABD_1"/>
    <property type="match status" value="1"/>
</dbReference>
<gene>
    <name evidence="8" type="ORF">J4G33_12895</name>
</gene>
<dbReference type="Pfam" id="PF21467">
    <property type="entry name" value="BetaGal_gal-bd"/>
    <property type="match status" value="1"/>
</dbReference>
<name>A0A939LV65_9CELL</name>
<dbReference type="InterPro" id="IPR001944">
    <property type="entry name" value="Glycoside_Hdrlase_35"/>
</dbReference>
<dbReference type="SUPFAM" id="SSF49785">
    <property type="entry name" value="Galactose-binding domain-like"/>
    <property type="match status" value="1"/>
</dbReference>